<feature type="region of interest" description="Disordered" evidence="1">
    <location>
        <begin position="162"/>
        <end position="202"/>
    </location>
</feature>
<dbReference type="Proteomes" id="UP000887569">
    <property type="component" value="Unplaced"/>
</dbReference>
<protein>
    <submittedName>
        <fullName evidence="3 4">Uncharacterized protein</fullName>
    </submittedName>
</protein>
<keyword evidence="2" id="KW-1185">Reference proteome</keyword>
<dbReference type="WBParaSite" id="PgR020_g052_t02">
    <property type="protein sequence ID" value="PgR020_g052_t02"/>
    <property type="gene ID" value="PgR020_g052"/>
</dbReference>
<feature type="compositionally biased region" description="Low complexity" evidence="1">
    <location>
        <begin position="16"/>
        <end position="25"/>
    </location>
</feature>
<dbReference type="WBParaSite" id="PgR020_g052_t01">
    <property type="protein sequence ID" value="PgR020_g052_t01"/>
    <property type="gene ID" value="PgR020_g052"/>
</dbReference>
<feature type="compositionally biased region" description="Acidic residues" evidence="1">
    <location>
        <begin position="183"/>
        <end position="194"/>
    </location>
</feature>
<reference evidence="3 4" key="1">
    <citation type="submission" date="2022-11" db="UniProtKB">
        <authorList>
            <consortium name="WormBaseParasite"/>
        </authorList>
    </citation>
    <scope>IDENTIFICATION</scope>
</reference>
<organism evidence="2 4">
    <name type="scientific">Parascaris univalens</name>
    <name type="common">Nematode worm</name>
    <dbReference type="NCBI Taxonomy" id="6257"/>
    <lineage>
        <taxon>Eukaryota</taxon>
        <taxon>Metazoa</taxon>
        <taxon>Ecdysozoa</taxon>
        <taxon>Nematoda</taxon>
        <taxon>Chromadorea</taxon>
        <taxon>Rhabditida</taxon>
        <taxon>Spirurina</taxon>
        <taxon>Ascaridomorpha</taxon>
        <taxon>Ascaridoidea</taxon>
        <taxon>Ascarididae</taxon>
        <taxon>Parascaris</taxon>
    </lineage>
</organism>
<evidence type="ECO:0000313" key="4">
    <source>
        <dbReference type="WBParaSite" id="PgR020_g052_t02"/>
    </source>
</evidence>
<feature type="region of interest" description="Disordered" evidence="1">
    <location>
        <begin position="59"/>
        <end position="81"/>
    </location>
</feature>
<dbReference type="AlphaFoldDB" id="A0A915B1F6"/>
<feature type="compositionally biased region" description="Low complexity" evidence="1">
    <location>
        <begin position="66"/>
        <end position="76"/>
    </location>
</feature>
<evidence type="ECO:0000256" key="1">
    <source>
        <dbReference type="SAM" id="MobiDB-lite"/>
    </source>
</evidence>
<proteinExistence type="predicted"/>
<feature type="compositionally biased region" description="Polar residues" evidence="1">
    <location>
        <begin position="168"/>
        <end position="182"/>
    </location>
</feature>
<evidence type="ECO:0000313" key="2">
    <source>
        <dbReference type="Proteomes" id="UP000887569"/>
    </source>
</evidence>
<accession>A0A915B1F6</accession>
<evidence type="ECO:0000313" key="3">
    <source>
        <dbReference type="WBParaSite" id="PgR020_g052_t01"/>
    </source>
</evidence>
<feature type="region of interest" description="Disordered" evidence="1">
    <location>
        <begin position="1"/>
        <end position="25"/>
    </location>
</feature>
<name>A0A915B1F6_PARUN</name>
<sequence length="202" mass="22587">MTATAELRPRSASIGTPRCTRPQRQRTIVEQHPDVMKRHGSRSEERFRTLHTTFENISEADEEMASTSECSSSSTSLDGPSPYAVRQEERYWYCTPATQASFFSHPLISPKLGRRSLNRSPVRLQRGFSDPIVRRKRSLSSLIDRLSGGSFDQLSSDFLNLPPIPEVASTSAREARGDSTNSIEDETDYDDSSECSDFTGST</sequence>